<protein>
    <recommendedName>
        <fullName evidence="7">Cytochrome P450</fullName>
    </recommendedName>
</protein>
<dbReference type="GO" id="GO:0004497">
    <property type="term" value="F:monooxygenase activity"/>
    <property type="evidence" value="ECO:0007669"/>
    <property type="project" value="UniProtKB-KW"/>
</dbReference>
<keyword evidence="4" id="KW-1133">Transmembrane helix</keyword>
<keyword evidence="1 3" id="KW-0560">Oxidoreductase</keyword>
<evidence type="ECO:0000256" key="2">
    <source>
        <dbReference type="PIRSR" id="PIRSR602401-1"/>
    </source>
</evidence>
<dbReference type="FunFam" id="1.10.630.10:FF:000207">
    <property type="entry name" value="Putative cytochrome P450 superfamily protein"/>
    <property type="match status" value="1"/>
</dbReference>
<organism evidence="5 6">
    <name type="scientific">Lactuca saligna</name>
    <name type="common">Willowleaf lettuce</name>
    <dbReference type="NCBI Taxonomy" id="75948"/>
    <lineage>
        <taxon>Eukaryota</taxon>
        <taxon>Viridiplantae</taxon>
        <taxon>Streptophyta</taxon>
        <taxon>Embryophyta</taxon>
        <taxon>Tracheophyta</taxon>
        <taxon>Spermatophyta</taxon>
        <taxon>Magnoliopsida</taxon>
        <taxon>eudicotyledons</taxon>
        <taxon>Gunneridae</taxon>
        <taxon>Pentapetalae</taxon>
        <taxon>asterids</taxon>
        <taxon>campanulids</taxon>
        <taxon>Asterales</taxon>
        <taxon>Asteraceae</taxon>
        <taxon>Cichorioideae</taxon>
        <taxon>Cichorieae</taxon>
        <taxon>Lactucinae</taxon>
        <taxon>Lactuca</taxon>
    </lineage>
</organism>
<dbReference type="Gene3D" id="1.10.630.10">
    <property type="entry name" value="Cytochrome P450"/>
    <property type="match status" value="1"/>
</dbReference>
<dbReference type="GO" id="GO:0005506">
    <property type="term" value="F:iron ion binding"/>
    <property type="evidence" value="ECO:0007669"/>
    <property type="project" value="InterPro"/>
</dbReference>
<keyword evidence="2 3" id="KW-0479">Metal-binding</keyword>
<gene>
    <name evidence="5" type="ORF">LSALG_LOCUS14388</name>
</gene>
<feature type="transmembrane region" description="Helical" evidence="4">
    <location>
        <begin position="30"/>
        <end position="49"/>
    </location>
</feature>
<dbReference type="PANTHER" id="PTHR47951">
    <property type="entry name" value="OS08G0547900 PROTEIN"/>
    <property type="match status" value="1"/>
</dbReference>
<sequence length="531" mass="60810">MPYFNNLHKMISDSRWSWWSELITSKKDDLTFQLLIFSVISLLTLWYIFRKATFRLPPGPRGLPVLGYLPFLSPDLHHEFTKLGQRYGPIFKLQLGSKTYIIVSSSDLAKEVVRVQDDAFANRDPPVAGLVITYGGKDILWSDNNSYWRKLRKVFVSEVLSHKNLEASRSFRRTGVRINIKQVYESMGTEVDVGGLAFASSLSVVTSMMWGRSLDENEENINLGFREVISKIVELLGVANVSDLFPVLSRFDLQGVKRRMKQQLQKVDAIFQTIIENRMNVKLEESVEQEGRNDLLQILLEHKQQNDASTFTITQIKALFMDIVTGGTDTTSTMAEWTMAELLKHPEIMKKIQDELEQVIGPNNIVEESHLPRLCYLDAVIKETFRLHPPLPLLIGRCPNQSCKVDGYTVPKGSNVFINVWAIHRDPKYWENPTEFDPNRFLNPDGTTKYDYSGNNTNFLAFGSGRRKCPGIPLGEKMLVYLLASLLHSFDWTLPKDKEHELSDKFGIVLKKRNPLMAIPSQRLSDKNLYM</sequence>
<keyword evidence="4" id="KW-0812">Transmembrane</keyword>
<dbReference type="InterPro" id="IPR001128">
    <property type="entry name" value="Cyt_P450"/>
</dbReference>
<comment type="similarity">
    <text evidence="3">Belongs to the cytochrome P450 family.</text>
</comment>
<dbReference type="CDD" id="cd11073">
    <property type="entry name" value="CYP76-like"/>
    <property type="match status" value="1"/>
</dbReference>
<dbReference type="GO" id="GO:0016705">
    <property type="term" value="F:oxidoreductase activity, acting on paired donors, with incorporation or reduction of molecular oxygen"/>
    <property type="evidence" value="ECO:0007669"/>
    <property type="project" value="InterPro"/>
</dbReference>
<evidence type="ECO:0000256" key="4">
    <source>
        <dbReference type="SAM" id="Phobius"/>
    </source>
</evidence>
<evidence type="ECO:0008006" key="7">
    <source>
        <dbReference type="Google" id="ProtNLM"/>
    </source>
</evidence>
<dbReference type="InterPro" id="IPR002401">
    <property type="entry name" value="Cyt_P450_E_grp-I"/>
</dbReference>
<dbReference type="AlphaFoldDB" id="A0AA36DX40"/>
<evidence type="ECO:0000313" key="6">
    <source>
        <dbReference type="Proteomes" id="UP001177003"/>
    </source>
</evidence>
<evidence type="ECO:0000313" key="5">
    <source>
        <dbReference type="EMBL" id="CAI9274303.1"/>
    </source>
</evidence>
<evidence type="ECO:0000256" key="3">
    <source>
        <dbReference type="RuleBase" id="RU000461"/>
    </source>
</evidence>
<dbReference type="Proteomes" id="UP001177003">
    <property type="component" value="Chromosome 3"/>
</dbReference>
<proteinExistence type="inferred from homology"/>
<dbReference type="PRINTS" id="PR00463">
    <property type="entry name" value="EP450I"/>
</dbReference>
<accession>A0AA36DX40</accession>
<dbReference type="Pfam" id="PF00067">
    <property type="entry name" value="p450"/>
    <property type="match status" value="1"/>
</dbReference>
<dbReference type="GO" id="GO:0020037">
    <property type="term" value="F:heme binding"/>
    <property type="evidence" value="ECO:0007669"/>
    <property type="project" value="InterPro"/>
</dbReference>
<keyword evidence="3" id="KW-0503">Monooxygenase</keyword>
<keyword evidence="2 3" id="KW-0349">Heme</keyword>
<keyword evidence="2 3" id="KW-0408">Iron</keyword>
<comment type="cofactor">
    <cofactor evidence="2">
        <name>heme</name>
        <dbReference type="ChEBI" id="CHEBI:30413"/>
    </cofactor>
</comment>
<dbReference type="EMBL" id="OX465079">
    <property type="protein sequence ID" value="CAI9274303.1"/>
    <property type="molecule type" value="Genomic_DNA"/>
</dbReference>
<dbReference type="PROSITE" id="PS00086">
    <property type="entry name" value="CYTOCHROME_P450"/>
    <property type="match status" value="1"/>
</dbReference>
<keyword evidence="4" id="KW-0472">Membrane</keyword>
<feature type="binding site" description="axial binding residue" evidence="2">
    <location>
        <position position="469"/>
    </location>
    <ligand>
        <name>heme</name>
        <dbReference type="ChEBI" id="CHEBI:30413"/>
    </ligand>
    <ligandPart>
        <name>Fe</name>
        <dbReference type="ChEBI" id="CHEBI:18248"/>
    </ligandPart>
</feature>
<dbReference type="InterPro" id="IPR036396">
    <property type="entry name" value="Cyt_P450_sf"/>
</dbReference>
<keyword evidence="6" id="KW-1185">Reference proteome</keyword>
<evidence type="ECO:0000256" key="1">
    <source>
        <dbReference type="ARBA" id="ARBA00023002"/>
    </source>
</evidence>
<dbReference type="PRINTS" id="PR00385">
    <property type="entry name" value="P450"/>
</dbReference>
<dbReference type="PANTHER" id="PTHR47951:SF7">
    <property type="entry name" value="FLAVONOID 3',5'-HYDROXYLASE-LIKE ISOFORM X1"/>
    <property type="match status" value="1"/>
</dbReference>
<dbReference type="InterPro" id="IPR017972">
    <property type="entry name" value="Cyt_P450_CS"/>
</dbReference>
<name>A0AA36DX40_LACSI</name>
<reference evidence="5" key="1">
    <citation type="submission" date="2023-04" db="EMBL/GenBank/DDBJ databases">
        <authorList>
            <person name="Vijverberg K."/>
            <person name="Xiong W."/>
            <person name="Schranz E."/>
        </authorList>
    </citation>
    <scope>NUCLEOTIDE SEQUENCE</scope>
</reference>
<dbReference type="SUPFAM" id="SSF48264">
    <property type="entry name" value="Cytochrome P450"/>
    <property type="match status" value="1"/>
</dbReference>